<organism evidence="1 2">
    <name type="scientific">Sorghum bicolor</name>
    <name type="common">Sorghum</name>
    <name type="synonym">Sorghum vulgare</name>
    <dbReference type="NCBI Taxonomy" id="4558"/>
    <lineage>
        <taxon>Eukaryota</taxon>
        <taxon>Viridiplantae</taxon>
        <taxon>Streptophyta</taxon>
        <taxon>Embryophyta</taxon>
        <taxon>Tracheophyta</taxon>
        <taxon>Spermatophyta</taxon>
        <taxon>Magnoliopsida</taxon>
        <taxon>Liliopsida</taxon>
        <taxon>Poales</taxon>
        <taxon>Poaceae</taxon>
        <taxon>PACMAD clade</taxon>
        <taxon>Panicoideae</taxon>
        <taxon>Andropogonodae</taxon>
        <taxon>Andropogoneae</taxon>
        <taxon>Sorghinae</taxon>
        <taxon>Sorghum</taxon>
    </lineage>
</organism>
<comment type="caution">
    <text evidence="1">The sequence shown here is derived from an EMBL/GenBank/DDBJ whole genome shotgun (WGS) entry which is preliminary data.</text>
</comment>
<dbReference type="AlphaFoldDB" id="A0A921RTV5"/>
<dbReference type="EMBL" id="CM027681">
    <property type="protein sequence ID" value="KAG0546001.1"/>
    <property type="molecule type" value="Genomic_DNA"/>
</dbReference>
<dbReference type="Proteomes" id="UP000807115">
    <property type="component" value="Chromosome 2"/>
</dbReference>
<sequence>MTTESEMQANCIKDSHVGCKVTYSLVASCLCWEGFVVHLSAFQHLCSHLRWWDVSCNADNYQTIMVLLVNLTGC</sequence>
<protein>
    <submittedName>
        <fullName evidence="1">Uncharacterized protein</fullName>
    </submittedName>
</protein>
<evidence type="ECO:0000313" key="1">
    <source>
        <dbReference type="EMBL" id="KAG0546001.1"/>
    </source>
</evidence>
<reference evidence="1" key="1">
    <citation type="journal article" date="2019" name="BMC Genomics">
        <title>A new reference genome for Sorghum bicolor reveals high levels of sequence similarity between sweet and grain genotypes: implications for the genetics of sugar metabolism.</title>
        <authorList>
            <person name="Cooper E.A."/>
            <person name="Brenton Z.W."/>
            <person name="Flinn B.S."/>
            <person name="Jenkins J."/>
            <person name="Shu S."/>
            <person name="Flowers D."/>
            <person name="Luo F."/>
            <person name="Wang Y."/>
            <person name="Xia P."/>
            <person name="Barry K."/>
            <person name="Daum C."/>
            <person name="Lipzen A."/>
            <person name="Yoshinaga Y."/>
            <person name="Schmutz J."/>
            <person name="Saski C."/>
            <person name="Vermerris W."/>
            <person name="Kresovich S."/>
        </authorList>
    </citation>
    <scope>NUCLEOTIDE SEQUENCE</scope>
</reference>
<evidence type="ECO:0000313" key="2">
    <source>
        <dbReference type="Proteomes" id="UP000807115"/>
    </source>
</evidence>
<proteinExistence type="predicted"/>
<accession>A0A921RTV5</accession>
<name>A0A921RTV5_SORBI</name>
<gene>
    <name evidence="1" type="ORF">BDA96_02G410000</name>
</gene>
<reference evidence="1" key="2">
    <citation type="submission" date="2020-10" db="EMBL/GenBank/DDBJ databases">
        <authorList>
            <person name="Cooper E.A."/>
            <person name="Brenton Z.W."/>
            <person name="Flinn B.S."/>
            <person name="Jenkins J."/>
            <person name="Shu S."/>
            <person name="Flowers D."/>
            <person name="Luo F."/>
            <person name="Wang Y."/>
            <person name="Xia P."/>
            <person name="Barry K."/>
            <person name="Daum C."/>
            <person name="Lipzen A."/>
            <person name="Yoshinaga Y."/>
            <person name="Schmutz J."/>
            <person name="Saski C."/>
            <person name="Vermerris W."/>
            <person name="Kresovich S."/>
        </authorList>
    </citation>
    <scope>NUCLEOTIDE SEQUENCE</scope>
</reference>